<dbReference type="CDD" id="cd18084">
    <property type="entry name" value="RsmE-like"/>
    <property type="match status" value="1"/>
</dbReference>
<comment type="subcellular location">
    <subcellularLocation>
        <location evidence="1 10">Cytoplasm</location>
    </subcellularLocation>
</comment>
<dbReference type="GO" id="GO:0070042">
    <property type="term" value="F:rRNA (uridine-N3-)-methyltransferase activity"/>
    <property type="evidence" value="ECO:0007669"/>
    <property type="project" value="TreeGrafter"/>
</dbReference>
<dbReference type="InterPro" id="IPR006700">
    <property type="entry name" value="RsmE"/>
</dbReference>
<dbReference type="InterPro" id="IPR046886">
    <property type="entry name" value="RsmE_MTase_dom"/>
</dbReference>
<evidence type="ECO:0000256" key="4">
    <source>
        <dbReference type="ARBA" id="ARBA00022552"/>
    </source>
</evidence>
<evidence type="ECO:0000256" key="8">
    <source>
        <dbReference type="ARBA" id="ARBA00025699"/>
    </source>
</evidence>
<dbReference type="EMBL" id="BAOU01000067">
    <property type="protein sequence ID" value="GAD06197.1"/>
    <property type="molecule type" value="Genomic_DNA"/>
</dbReference>
<keyword evidence="5 10" id="KW-0489">Methyltransferase</keyword>
<dbReference type="Pfam" id="PF04452">
    <property type="entry name" value="Methyltrans_RNA"/>
    <property type="match status" value="1"/>
</dbReference>
<dbReference type="PIRSF" id="PIRSF015601">
    <property type="entry name" value="MTase_slr0722"/>
    <property type="match status" value="1"/>
</dbReference>
<dbReference type="Gene3D" id="2.40.240.20">
    <property type="entry name" value="Hypothetical PUA domain-like, domain 1"/>
    <property type="match status" value="1"/>
</dbReference>
<dbReference type="GO" id="GO:0070475">
    <property type="term" value="P:rRNA base methylation"/>
    <property type="evidence" value="ECO:0007669"/>
    <property type="project" value="TreeGrafter"/>
</dbReference>
<dbReference type="InterPro" id="IPR029026">
    <property type="entry name" value="tRNA_m1G_MTases_N"/>
</dbReference>
<dbReference type="GO" id="GO:0005737">
    <property type="term" value="C:cytoplasm"/>
    <property type="evidence" value="ECO:0007669"/>
    <property type="project" value="UniProtKB-SubCell"/>
</dbReference>
<keyword evidence="6 10" id="KW-0808">Transferase</keyword>
<dbReference type="Gene3D" id="3.40.1280.10">
    <property type="match status" value="1"/>
</dbReference>
<evidence type="ECO:0000256" key="6">
    <source>
        <dbReference type="ARBA" id="ARBA00022679"/>
    </source>
</evidence>
<keyword evidence="7 10" id="KW-0949">S-adenosyl-L-methionine</keyword>
<dbReference type="NCBIfam" id="TIGR00046">
    <property type="entry name" value="RsmE family RNA methyltransferase"/>
    <property type="match status" value="1"/>
</dbReference>
<evidence type="ECO:0000256" key="5">
    <source>
        <dbReference type="ARBA" id="ARBA00022603"/>
    </source>
</evidence>
<evidence type="ECO:0000256" key="7">
    <source>
        <dbReference type="ARBA" id="ARBA00022691"/>
    </source>
</evidence>
<dbReference type="PANTHER" id="PTHR30027">
    <property type="entry name" value="RIBOSOMAL RNA SMALL SUBUNIT METHYLTRANSFERASE E"/>
    <property type="match status" value="1"/>
</dbReference>
<dbReference type="SUPFAM" id="SSF75217">
    <property type="entry name" value="alpha/beta knot"/>
    <property type="match status" value="1"/>
</dbReference>
<evidence type="ECO:0000256" key="9">
    <source>
        <dbReference type="ARBA" id="ARBA00047944"/>
    </source>
</evidence>
<gene>
    <name evidence="13" type="ORF">PORCRE_1920</name>
</gene>
<feature type="domain" description="Ribosomal RNA small subunit methyltransferase E methyltransferase" evidence="11">
    <location>
        <begin position="80"/>
        <end position="239"/>
    </location>
</feature>
<accession>T1CQU2</accession>
<name>T1CQU2_9PORP</name>
<evidence type="ECO:0000256" key="10">
    <source>
        <dbReference type="PIRNR" id="PIRNR015601"/>
    </source>
</evidence>
<comment type="catalytic activity">
    <reaction evidence="9 10">
        <text>uridine(1498) in 16S rRNA + S-adenosyl-L-methionine = N(3)-methyluridine(1498) in 16S rRNA + S-adenosyl-L-homocysteine + H(+)</text>
        <dbReference type="Rhea" id="RHEA:42920"/>
        <dbReference type="Rhea" id="RHEA-COMP:10283"/>
        <dbReference type="Rhea" id="RHEA-COMP:10284"/>
        <dbReference type="ChEBI" id="CHEBI:15378"/>
        <dbReference type="ChEBI" id="CHEBI:57856"/>
        <dbReference type="ChEBI" id="CHEBI:59789"/>
        <dbReference type="ChEBI" id="CHEBI:65315"/>
        <dbReference type="ChEBI" id="CHEBI:74502"/>
        <dbReference type="EC" id="2.1.1.193"/>
    </reaction>
</comment>
<evidence type="ECO:0000256" key="1">
    <source>
        <dbReference type="ARBA" id="ARBA00004496"/>
    </source>
</evidence>
<dbReference type="Proteomes" id="UP000018031">
    <property type="component" value="Unassembled WGS sequence"/>
</dbReference>
<comment type="similarity">
    <text evidence="2 10">Belongs to the RNA methyltransferase RsmE family.</text>
</comment>
<dbReference type="NCBIfam" id="NF008702">
    <property type="entry name" value="PRK11713.6-1"/>
    <property type="match status" value="1"/>
</dbReference>
<dbReference type="PANTHER" id="PTHR30027:SF3">
    <property type="entry name" value="16S RRNA (URACIL(1498)-N(3))-METHYLTRANSFERASE"/>
    <property type="match status" value="1"/>
</dbReference>
<reference evidence="13 14" key="2">
    <citation type="journal article" date="2013" name="Genome Announc.">
        <title>Draft Genome Sequences of Porphyromonas crevioricanis JCM 15906T and Porphyromonas cansulci JCM 13913T Isolated from a Canine Oral Cavity.</title>
        <authorList>
            <person name="Sakamoto M."/>
            <person name="Tanaka N."/>
            <person name="Shiwa Y."/>
            <person name="Yoshikawa H."/>
            <person name="Ohkuma M."/>
        </authorList>
    </citation>
    <scope>NUCLEOTIDE SEQUENCE [LARGE SCALE GENOMIC DNA]</scope>
    <source>
        <strain evidence="13 14">JCM 15906</strain>
    </source>
</reference>
<protein>
    <recommendedName>
        <fullName evidence="10">Ribosomal RNA small subunit methyltransferase E</fullName>
        <ecNumber evidence="10">2.1.1.193</ecNumber>
    </recommendedName>
</protein>
<keyword evidence="3 10" id="KW-0963">Cytoplasm</keyword>
<proteinExistence type="inferred from homology"/>
<reference evidence="14" key="1">
    <citation type="journal article" date="2013" name="Genome">
        <title>Draft Genome Sequences of Porphyromonas crevioricanis JCM 15906T and Porphyromonas cansulci JCM 13913T Isolated from a Canine Oral Cavity.</title>
        <authorList>
            <person name="Sakamoto M."/>
            <person name="Tanaka N."/>
            <person name="Shiwa Y."/>
            <person name="Yoshikawa H."/>
            <person name="Ohkuma M."/>
        </authorList>
    </citation>
    <scope>NUCLEOTIDE SEQUENCE [LARGE SCALE GENOMIC DNA]</scope>
    <source>
        <strain evidence="14">JCM 15906</strain>
    </source>
</reference>
<dbReference type="InterPro" id="IPR046887">
    <property type="entry name" value="RsmE_PUA-like"/>
</dbReference>
<evidence type="ECO:0000259" key="12">
    <source>
        <dbReference type="Pfam" id="PF20260"/>
    </source>
</evidence>
<evidence type="ECO:0000313" key="14">
    <source>
        <dbReference type="Proteomes" id="UP000018031"/>
    </source>
</evidence>
<dbReference type="Pfam" id="PF20260">
    <property type="entry name" value="PUA_4"/>
    <property type="match status" value="1"/>
</dbReference>
<keyword evidence="4 10" id="KW-0698">rRNA processing</keyword>
<evidence type="ECO:0000313" key="13">
    <source>
        <dbReference type="EMBL" id="GAD06197.1"/>
    </source>
</evidence>
<dbReference type="InterPro" id="IPR029028">
    <property type="entry name" value="Alpha/beta_knot_MTases"/>
</dbReference>
<comment type="caution">
    <text evidence="13">The sequence shown here is derived from an EMBL/GenBank/DDBJ whole genome shotgun (WGS) entry which is preliminary data.</text>
</comment>
<dbReference type="InterPro" id="IPR015947">
    <property type="entry name" value="PUA-like_sf"/>
</dbReference>
<evidence type="ECO:0000259" key="11">
    <source>
        <dbReference type="Pfam" id="PF04452"/>
    </source>
</evidence>
<organism evidence="13 14">
    <name type="scientific">Porphyromonas crevioricanis JCM 15906</name>
    <dbReference type="NCBI Taxonomy" id="1305617"/>
    <lineage>
        <taxon>Bacteria</taxon>
        <taxon>Pseudomonadati</taxon>
        <taxon>Bacteroidota</taxon>
        <taxon>Bacteroidia</taxon>
        <taxon>Bacteroidales</taxon>
        <taxon>Porphyromonadaceae</taxon>
        <taxon>Porphyromonas</taxon>
    </lineage>
</organism>
<evidence type="ECO:0000256" key="3">
    <source>
        <dbReference type="ARBA" id="ARBA00022490"/>
    </source>
</evidence>
<dbReference type="SUPFAM" id="SSF88697">
    <property type="entry name" value="PUA domain-like"/>
    <property type="match status" value="1"/>
</dbReference>
<feature type="domain" description="Ribosomal RNA small subunit methyltransferase E PUA-like" evidence="12">
    <location>
        <begin position="21"/>
        <end position="67"/>
    </location>
</feature>
<evidence type="ECO:0000256" key="2">
    <source>
        <dbReference type="ARBA" id="ARBA00005528"/>
    </source>
</evidence>
<comment type="function">
    <text evidence="8 10">Specifically methylates the N3 position of the uracil ring of uridine 1498 (m3U1498) in 16S rRNA. Acts on the fully assembled 30S ribosomal subunit.</text>
</comment>
<sequence>MQGMSDFPLFYAPDVASTASLPETEVAHCCRVLRLSAGEEIEVTDGQGHFYHARLTQVDKRGCSLELLQKNHWQPYWGGRITIAIAPTKNMDRMEWMTEKLVEMGVDTIVFMQTSQCERKQIRADRIERIAVSAMKQSLKAYLPRIEVGRPFSDFVRSQSSSDSCRLIAHCSSQKDLPQRLPFHKLYKGQEDVVVMIGPEGDFSLQEVQEAISFGFAPLSLGEARLRTETAALSALSWIHAIQQMRQ</sequence>
<dbReference type="EC" id="2.1.1.193" evidence="10"/>
<dbReference type="AlphaFoldDB" id="T1CQU2"/>